<dbReference type="GO" id="GO:0006508">
    <property type="term" value="P:proteolysis"/>
    <property type="evidence" value="ECO:0007669"/>
    <property type="project" value="UniProtKB-KW"/>
</dbReference>
<dbReference type="Gene3D" id="1.10.8.60">
    <property type="match status" value="1"/>
</dbReference>
<comment type="cofactor">
    <cofactor evidence="1">
        <name>Zn(2+)</name>
        <dbReference type="ChEBI" id="CHEBI:29105"/>
    </cofactor>
</comment>
<accession>A0A830HJP9</accession>
<dbReference type="InterPro" id="IPR005936">
    <property type="entry name" value="FtsH"/>
</dbReference>
<dbReference type="PANTHER" id="PTHR23076:SF97">
    <property type="entry name" value="ATP-DEPENDENT ZINC METALLOPROTEASE YME1L1"/>
    <property type="match status" value="1"/>
</dbReference>
<dbReference type="Gene3D" id="3.40.50.300">
    <property type="entry name" value="P-loop containing nucleotide triphosphate hydrolases"/>
    <property type="match status" value="1"/>
</dbReference>
<dbReference type="NCBIfam" id="TIGR01241">
    <property type="entry name" value="FtsH_fam"/>
    <property type="match status" value="1"/>
</dbReference>
<reference evidence="18" key="1">
    <citation type="submission" date="2020-10" db="EMBL/GenBank/DDBJ databases">
        <title>Unveiling of a novel bifunctional photoreceptor, Dualchrome1, isolated from a cosmopolitan green alga.</title>
        <authorList>
            <person name="Suzuki S."/>
            <person name="Kawachi M."/>
        </authorList>
    </citation>
    <scope>NUCLEOTIDE SEQUENCE</scope>
    <source>
        <strain evidence="18">NIES 2893</strain>
    </source>
</reference>
<keyword evidence="15" id="KW-0472">Membrane</keyword>
<feature type="compositionally biased region" description="Low complexity" evidence="16">
    <location>
        <begin position="107"/>
        <end position="141"/>
    </location>
</feature>
<dbReference type="CDD" id="cd19501">
    <property type="entry name" value="RecA-like_FtsH"/>
    <property type="match status" value="1"/>
</dbReference>
<dbReference type="GO" id="GO:0004176">
    <property type="term" value="F:ATP-dependent peptidase activity"/>
    <property type="evidence" value="ECO:0007669"/>
    <property type="project" value="InterPro"/>
</dbReference>
<comment type="subcellular location">
    <subcellularLocation>
        <location evidence="2">Mitochondrion membrane</location>
    </subcellularLocation>
</comment>
<keyword evidence="9" id="KW-0378">Hydrolase</keyword>
<evidence type="ECO:0000256" key="16">
    <source>
        <dbReference type="SAM" id="MobiDB-lite"/>
    </source>
</evidence>
<dbReference type="Proteomes" id="UP000660262">
    <property type="component" value="Unassembled WGS sequence"/>
</dbReference>
<keyword evidence="12" id="KW-1133">Transmembrane helix</keyword>
<keyword evidence="5" id="KW-0645">Protease</keyword>
<dbReference type="InterPro" id="IPR000642">
    <property type="entry name" value="Peptidase_M41"/>
</dbReference>
<dbReference type="GO" id="GO:0009507">
    <property type="term" value="C:chloroplast"/>
    <property type="evidence" value="ECO:0007669"/>
    <property type="project" value="TreeGrafter"/>
</dbReference>
<dbReference type="AlphaFoldDB" id="A0A830HJP9"/>
<dbReference type="GO" id="GO:0004222">
    <property type="term" value="F:metalloendopeptidase activity"/>
    <property type="evidence" value="ECO:0007669"/>
    <property type="project" value="InterPro"/>
</dbReference>
<evidence type="ECO:0000256" key="15">
    <source>
        <dbReference type="ARBA" id="ARBA00023136"/>
    </source>
</evidence>
<keyword evidence="13" id="KW-0482">Metalloprotease</keyword>
<evidence type="ECO:0000256" key="8">
    <source>
        <dbReference type="ARBA" id="ARBA00022741"/>
    </source>
</evidence>
<gene>
    <name evidence="18" type="ORF">PPROV_000568900</name>
</gene>
<evidence type="ECO:0000256" key="14">
    <source>
        <dbReference type="ARBA" id="ARBA00023128"/>
    </source>
</evidence>
<organism evidence="18 19">
    <name type="scientific">Pycnococcus provasolii</name>
    <dbReference type="NCBI Taxonomy" id="41880"/>
    <lineage>
        <taxon>Eukaryota</taxon>
        <taxon>Viridiplantae</taxon>
        <taxon>Chlorophyta</taxon>
        <taxon>Pseudoscourfieldiophyceae</taxon>
        <taxon>Pseudoscourfieldiales</taxon>
        <taxon>Pycnococcaceae</taxon>
        <taxon>Pycnococcus</taxon>
    </lineage>
</organism>
<name>A0A830HJP9_9CHLO</name>
<evidence type="ECO:0000313" key="19">
    <source>
        <dbReference type="Proteomes" id="UP000660262"/>
    </source>
</evidence>
<dbReference type="Pfam" id="PF01434">
    <property type="entry name" value="Peptidase_M41"/>
    <property type="match status" value="1"/>
</dbReference>
<evidence type="ECO:0000256" key="10">
    <source>
        <dbReference type="ARBA" id="ARBA00022833"/>
    </source>
</evidence>
<dbReference type="InterPro" id="IPR003593">
    <property type="entry name" value="AAA+_ATPase"/>
</dbReference>
<dbReference type="InterPro" id="IPR037219">
    <property type="entry name" value="Peptidase_M41-like"/>
</dbReference>
<dbReference type="SUPFAM" id="SSF140990">
    <property type="entry name" value="FtsH protease domain-like"/>
    <property type="match status" value="1"/>
</dbReference>
<feature type="compositionally biased region" description="Basic and acidic residues" evidence="16">
    <location>
        <begin position="142"/>
        <end position="155"/>
    </location>
</feature>
<evidence type="ECO:0000256" key="9">
    <source>
        <dbReference type="ARBA" id="ARBA00022801"/>
    </source>
</evidence>
<evidence type="ECO:0000256" key="11">
    <source>
        <dbReference type="ARBA" id="ARBA00022840"/>
    </source>
</evidence>
<evidence type="ECO:0000256" key="13">
    <source>
        <dbReference type="ARBA" id="ARBA00023049"/>
    </source>
</evidence>
<evidence type="ECO:0000256" key="3">
    <source>
        <dbReference type="ARBA" id="ARBA00010044"/>
    </source>
</evidence>
<evidence type="ECO:0000256" key="4">
    <source>
        <dbReference type="ARBA" id="ARBA00010550"/>
    </source>
</evidence>
<feature type="region of interest" description="Disordered" evidence="16">
    <location>
        <begin position="87"/>
        <end position="172"/>
    </location>
</feature>
<keyword evidence="11" id="KW-0067">ATP-binding</keyword>
<evidence type="ECO:0000256" key="7">
    <source>
        <dbReference type="ARBA" id="ARBA00022723"/>
    </source>
</evidence>
<dbReference type="InterPro" id="IPR003959">
    <property type="entry name" value="ATPase_AAA_core"/>
</dbReference>
<dbReference type="GO" id="GO:0046872">
    <property type="term" value="F:metal ion binding"/>
    <property type="evidence" value="ECO:0007669"/>
    <property type="project" value="UniProtKB-KW"/>
</dbReference>
<dbReference type="Pfam" id="PF00004">
    <property type="entry name" value="AAA"/>
    <property type="match status" value="1"/>
</dbReference>
<dbReference type="InterPro" id="IPR041569">
    <property type="entry name" value="AAA_lid_3"/>
</dbReference>
<feature type="compositionally biased region" description="Low complexity" evidence="16">
    <location>
        <begin position="49"/>
        <end position="68"/>
    </location>
</feature>
<keyword evidence="10" id="KW-0862">Zinc</keyword>
<sequence length="923" mass="96755">MAALKVPAARGVSGTPPRGLCGLSLRSARARARIHGHGRSPIRHVTHDSPSVVRPSSSSSSSFSSSSSLPFLGMASSRVPVRVVCATSSSGGGGTSSSPSSGGGGSSASQDNSSKNSSSPPSSSSKAAAEAAAAATATTTTMEKEEKTSEKKSAGEEEEDETSWRARLAKSTSSAGNTLKRVAAVPARAWENRPWGRIARLRKKVEKDPADGAAQLEYVLALSKRSPDAAVTYVEATDVATGAGIVAAYLSSLVKAGKMTAWVSPAPLPSAAARDTAMATLLDNLRQRASPKMAADGEADVGIGTTATRPLHVAMPASWSFVPGAAAGNTTTAVAAAAPPGNPFLRFLRDVLYTMLVLVFVSILWLCSGAALRRSLQGPSTSSATSSSATTSSSSTSSSSANNNAPSSSAFPPGLPSSIVGGNKDNKDGKSSDGANAGGSSSAKESPYAPKEYNKETMDAKHIKSFADVKGCDEAKEELAEIVDYLRNPAKFSRLGGKLPKGVLLTGPPGTGKTLLAKATAGEAGVPFLYRSGSEFEEMFVGVGSRRVRTLFQTAKKKAPCIVFIDELDSVGGSRKQWESHTRKTLNQLLVEMDGFEANEGVIVLAATNLPESLDAALTRPGRFDRHVAVPNPDVKGRREILELYLQDKPYDKTSVNIDALARGTTGFSGADLYNLVNTAAVQAAMENLNEITGPTLEFAKDKILMGAERKSAVISEENRKLTAYHESGHAIVALLTRGAYPVHKATIMPRGNALGMVMQLPDKDETSQSKQQMLARLDVCMGGRVAEELIFGSDMVTTGARGDLRSATSLARHMVMHCGMSDEVGPVYISDEDRSSAHSTISPSLLAKVDTEVMRLLREADARVSRLLKAHESDLHKLAGALLDKETLDGSTIRGLLSPTLQAKAEAAGNKLDAKKSVKRTV</sequence>
<feature type="region of interest" description="Disordered" evidence="16">
    <location>
        <begin position="34"/>
        <end position="70"/>
    </location>
</feature>
<keyword evidence="7" id="KW-0479">Metal-binding</keyword>
<proteinExistence type="inferred from homology"/>
<evidence type="ECO:0000256" key="5">
    <source>
        <dbReference type="ARBA" id="ARBA00022670"/>
    </source>
</evidence>
<dbReference type="OrthoDB" id="1413014at2759"/>
<keyword evidence="6" id="KW-0812">Transmembrane</keyword>
<dbReference type="Pfam" id="PF17862">
    <property type="entry name" value="AAA_lid_3"/>
    <property type="match status" value="1"/>
</dbReference>
<dbReference type="FunFam" id="1.20.58.760:FF:000002">
    <property type="entry name" value="ATP-dependent zinc metalloprotease FtsH"/>
    <property type="match status" value="1"/>
</dbReference>
<evidence type="ECO:0000256" key="6">
    <source>
        <dbReference type="ARBA" id="ARBA00022692"/>
    </source>
</evidence>
<feature type="compositionally biased region" description="Basic residues" evidence="16">
    <location>
        <begin position="34"/>
        <end position="44"/>
    </location>
</feature>
<evidence type="ECO:0000313" key="18">
    <source>
        <dbReference type="EMBL" id="GHP06945.1"/>
    </source>
</evidence>
<feature type="compositionally biased region" description="Low complexity" evidence="16">
    <location>
        <begin position="379"/>
        <end position="410"/>
    </location>
</feature>
<comment type="similarity">
    <text evidence="3">In the C-terminal section; belongs to the peptidase M41 family.</text>
</comment>
<dbReference type="HAMAP" id="MF_01458">
    <property type="entry name" value="FtsH"/>
    <property type="match status" value="1"/>
</dbReference>
<evidence type="ECO:0000259" key="17">
    <source>
        <dbReference type="SMART" id="SM00382"/>
    </source>
</evidence>
<dbReference type="SMART" id="SM00382">
    <property type="entry name" value="AAA"/>
    <property type="match status" value="1"/>
</dbReference>
<evidence type="ECO:0000256" key="1">
    <source>
        <dbReference type="ARBA" id="ARBA00001947"/>
    </source>
</evidence>
<dbReference type="PANTHER" id="PTHR23076">
    <property type="entry name" value="METALLOPROTEASE M41 FTSH"/>
    <property type="match status" value="1"/>
</dbReference>
<dbReference type="FunFam" id="3.40.50.300:FF:000195">
    <property type="entry name" value="ATP-dependent zinc metalloprotease FTSH 11"/>
    <property type="match status" value="1"/>
</dbReference>
<dbReference type="SUPFAM" id="SSF52540">
    <property type="entry name" value="P-loop containing nucleoside triphosphate hydrolases"/>
    <property type="match status" value="1"/>
</dbReference>
<feature type="domain" description="AAA+ ATPase" evidence="17">
    <location>
        <begin position="499"/>
        <end position="634"/>
    </location>
</feature>
<dbReference type="GO" id="GO:0016887">
    <property type="term" value="F:ATP hydrolysis activity"/>
    <property type="evidence" value="ECO:0007669"/>
    <property type="project" value="InterPro"/>
</dbReference>
<evidence type="ECO:0000256" key="12">
    <source>
        <dbReference type="ARBA" id="ARBA00022989"/>
    </source>
</evidence>
<keyword evidence="19" id="KW-1185">Reference proteome</keyword>
<dbReference type="EMBL" id="BNJQ01000014">
    <property type="protein sequence ID" value="GHP06945.1"/>
    <property type="molecule type" value="Genomic_DNA"/>
</dbReference>
<dbReference type="InterPro" id="IPR027417">
    <property type="entry name" value="P-loop_NTPase"/>
</dbReference>
<dbReference type="Gene3D" id="1.20.58.760">
    <property type="entry name" value="Peptidase M41"/>
    <property type="match status" value="1"/>
</dbReference>
<protein>
    <recommendedName>
        <fullName evidence="17">AAA+ ATPase domain-containing protein</fullName>
    </recommendedName>
</protein>
<dbReference type="GO" id="GO:0045037">
    <property type="term" value="P:protein import into chloroplast stroma"/>
    <property type="evidence" value="ECO:0007669"/>
    <property type="project" value="TreeGrafter"/>
</dbReference>
<keyword evidence="14" id="KW-0496">Mitochondrion</keyword>
<comment type="similarity">
    <text evidence="4">In the N-terminal section; belongs to the AAA ATPase family.</text>
</comment>
<comment type="caution">
    <text evidence="18">The sequence shown here is derived from an EMBL/GenBank/DDBJ whole genome shotgun (WGS) entry which is preliminary data.</text>
</comment>
<feature type="region of interest" description="Disordered" evidence="16">
    <location>
        <begin position="376"/>
        <end position="450"/>
    </location>
</feature>
<keyword evidence="8" id="KW-0547">Nucleotide-binding</keyword>
<evidence type="ECO:0000256" key="2">
    <source>
        <dbReference type="ARBA" id="ARBA00004325"/>
    </source>
</evidence>
<feature type="compositionally biased region" description="Low complexity" evidence="16">
    <location>
        <begin position="432"/>
        <end position="446"/>
    </location>
</feature>
<feature type="region of interest" description="Disordered" evidence="16">
    <location>
        <begin position="1"/>
        <end position="20"/>
    </location>
</feature>
<dbReference type="GO" id="GO:0031966">
    <property type="term" value="C:mitochondrial membrane"/>
    <property type="evidence" value="ECO:0007669"/>
    <property type="project" value="UniProtKB-SubCell"/>
</dbReference>
<dbReference type="PROSITE" id="PS00674">
    <property type="entry name" value="AAA"/>
    <property type="match status" value="1"/>
</dbReference>
<dbReference type="FunFam" id="1.10.8.60:FF:000001">
    <property type="entry name" value="ATP-dependent zinc metalloprotease FtsH"/>
    <property type="match status" value="1"/>
</dbReference>
<dbReference type="GO" id="GO:0005524">
    <property type="term" value="F:ATP binding"/>
    <property type="evidence" value="ECO:0007669"/>
    <property type="project" value="UniProtKB-KW"/>
</dbReference>
<feature type="compositionally biased region" description="Gly residues" evidence="16">
    <location>
        <begin position="90"/>
        <end position="106"/>
    </location>
</feature>
<dbReference type="InterPro" id="IPR003960">
    <property type="entry name" value="ATPase_AAA_CS"/>
</dbReference>